<reference evidence="1" key="1">
    <citation type="submission" date="2023-03" db="EMBL/GenBank/DDBJ databases">
        <title>Massive genome expansion in bonnet fungi (Mycena s.s.) driven by repeated elements and novel gene families across ecological guilds.</title>
        <authorList>
            <consortium name="Lawrence Berkeley National Laboratory"/>
            <person name="Harder C.B."/>
            <person name="Miyauchi S."/>
            <person name="Viragh M."/>
            <person name="Kuo A."/>
            <person name="Thoen E."/>
            <person name="Andreopoulos B."/>
            <person name="Lu D."/>
            <person name="Skrede I."/>
            <person name="Drula E."/>
            <person name="Henrissat B."/>
            <person name="Morin E."/>
            <person name="Kohler A."/>
            <person name="Barry K."/>
            <person name="LaButti K."/>
            <person name="Morin E."/>
            <person name="Salamov A."/>
            <person name="Lipzen A."/>
            <person name="Mereny Z."/>
            <person name="Hegedus B."/>
            <person name="Baldrian P."/>
            <person name="Stursova M."/>
            <person name="Weitz H."/>
            <person name="Taylor A."/>
            <person name="Grigoriev I.V."/>
            <person name="Nagy L.G."/>
            <person name="Martin F."/>
            <person name="Kauserud H."/>
        </authorList>
    </citation>
    <scope>NUCLEOTIDE SEQUENCE</scope>
    <source>
        <strain evidence="1">CBHHK002</strain>
    </source>
</reference>
<name>A0AAD6Z4K8_9AGAR</name>
<dbReference type="AlphaFoldDB" id="A0AAD6Z4K8"/>
<evidence type="ECO:0000313" key="2">
    <source>
        <dbReference type="Proteomes" id="UP001218218"/>
    </source>
</evidence>
<sequence length="99" mass="10662">VHAAGVRPGQIKHLITFGDSYTDIVATGDKGTAWPVYAAGYSETTLHPFARSGATCSNDITFQPFPPIFESELPLYFTETGNGSLRLPSDETVCTPQLL</sequence>
<dbReference type="Proteomes" id="UP001218218">
    <property type="component" value="Unassembled WGS sequence"/>
</dbReference>
<dbReference type="EMBL" id="JARIHO010000090">
    <property type="protein sequence ID" value="KAJ7306942.1"/>
    <property type="molecule type" value="Genomic_DNA"/>
</dbReference>
<evidence type="ECO:0000313" key="1">
    <source>
        <dbReference type="EMBL" id="KAJ7306942.1"/>
    </source>
</evidence>
<comment type="caution">
    <text evidence="1">The sequence shown here is derived from an EMBL/GenBank/DDBJ whole genome shotgun (WGS) entry which is preliminary data.</text>
</comment>
<feature type="non-terminal residue" evidence="1">
    <location>
        <position position="1"/>
    </location>
</feature>
<organism evidence="1 2">
    <name type="scientific">Mycena albidolilacea</name>
    <dbReference type="NCBI Taxonomy" id="1033008"/>
    <lineage>
        <taxon>Eukaryota</taxon>
        <taxon>Fungi</taxon>
        <taxon>Dikarya</taxon>
        <taxon>Basidiomycota</taxon>
        <taxon>Agaricomycotina</taxon>
        <taxon>Agaricomycetes</taxon>
        <taxon>Agaricomycetidae</taxon>
        <taxon>Agaricales</taxon>
        <taxon>Marasmiineae</taxon>
        <taxon>Mycenaceae</taxon>
        <taxon>Mycena</taxon>
    </lineage>
</organism>
<protein>
    <submittedName>
        <fullName evidence="1">Uncharacterized protein</fullName>
    </submittedName>
</protein>
<proteinExistence type="predicted"/>
<accession>A0AAD6Z4K8</accession>
<keyword evidence="2" id="KW-1185">Reference proteome</keyword>
<gene>
    <name evidence="1" type="ORF">DFH08DRAFT_720424</name>
</gene>